<evidence type="ECO:0000313" key="2">
    <source>
        <dbReference type="EMBL" id="MBD1260542.1"/>
    </source>
</evidence>
<sequence length="490" mass="56402">MKKYLKISKIKSTKARSFHVLIMFTGLCIILIWGLQIYASYKIPELINERIPKNMEVDFEEMDLNILLGTIRFQSINYKYFNKESNELEVEVTIGALDINGLAYWPLWKDAKFKCDRVRVQNVGISKLNKTSGEVGFSIDNGNMEMSGFKTDATLFHRKIPFTYQRIRFGINGLFLNLSPFESLTAESINHKDHNLEIVDLEIFSKYSRDELSRKLNKERDHMVLSIPKGLVNDLCLKTLNDSLYFSVRKVDVLKPELTMYRDKLLKDDKVVKPLFGAQLQRLPMKLDIQDIAIKDGSVSYSEQVNEDVEPVSITFNRLVANINKLSNTTDLQTKVEAKALLMNEAPIQLLWDFNSSGHDDYFNASAILKNLNAEEINPFLESQAKVRAEGHINEMYLTIHGNGFKSHGNMKMKYNDFKFSMLDEDRLGIDKTLTLIVNLITNDGSKTDEMGYRYGKVEVERDRSKSFFNYLWLNLRDGLKNTVVGNGKK</sequence>
<dbReference type="AlphaFoldDB" id="A0A316E6I2"/>
<evidence type="ECO:0000313" key="4">
    <source>
        <dbReference type="Proteomes" id="UP000245667"/>
    </source>
</evidence>
<evidence type="ECO:0000313" key="3">
    <source>
        <dbReference type="EMBL" id="PWK24333.1"/>
    </source>
</evidence>
<keyword evidence="1" id="KW-0472">Membrane</keyword>
<keyword evidence="1" id="KW-0812">Transmembrane</keyword>
<gene>
    <name evidence="2" type="ORF">HZY62_08070</name>
    <name evidence="3" type="ORF">LX92_01923</name>
</gene>
<protein>
    <submittedName>
        <fullName evidence="2">DUF748 domain-containing protein</fullName>
    </submittedName>
    <submittedName>
        <fullName evidence="3">Uncharacterized protein DUF748</fullName>
    </submittedName>
</protein>
<evidence type="ECO:0000256" key="1">
    <source>
        <dbReference type="SAM" id="Phobius"/>
    </source>
</evidence>
<reference evidence="3 4" key="1">
    <citation type="submission" date="2018-05" db="EMBL/GenBank/DDBJ databases">
        <title>Genomic Encyclopedia of Archaeal and Bacterial Type Strains, Phase II (KMG-II): from individual species to whole genera.</title>
        <authorList>
            <person name="Goeker M."/>
        </authorList>
    </citation>
    <scope>NUCLEOTIDE SEQUENCE [LARGE SCALE GENOMIC DNA]</scope>
    <source>
        <strain evidence="3 4">DSM 23514</strain>
    </source>
</reference>
<proteinExistence type="predicted"/>
<organism evidence="3 4">
    <name type="scientific">Maribacter polysiphoniae</name>
    <dbReference type="NCBI Taxonomy" id="429344"/>
    <lineage>
        <taxon>Bacteria</taxon>
        <taxon>Pseudomonadati</taxon>
        <taxon>Bacteroidota</taxon>
        <taxon>Flavobacteriia</taxon>
        <taxon>Flavobacteriales</taxon>
        <taxon>Flavobacteriaceae</taxon>
        <taxon>Maribacter</taxon>
    </lineage>
</organism>
<name>A0A316E6I2_9FLAO</name>
<reference evidence="2 5" key="2">
    <citation type="submission" date="2020-07" db="EMBL/GenBank/DDBJ databases">
        <title>The draft genome sequence of Maribacter polysiphoniae KCTC 22021.</title>
        <authorList>
            <person name="Mu L."/>
        </authorList>
    </citation>
    <scope>NUCLEOTIDE SEQUENCE [LARGE SCALE GENOMIC DNA]</scope>
    <source>
        <strain evidence="2 5">KCTC 22021</strain>
    </source>
</reference>
<dbReference type="EMBL" id="JACWLN010000003">
    <property type="protein sequence ID" value="MBD1260542.1"/>
    <property type="molecule type" value="Genomic_DNA"/>
</dbReference>
<accession>A0A316E6I2</accession>
<evidence type="ECO:0000313" key="5">
    <source>
        <dbReference type="Proteomes" id="UP000651837"/>
    </source>
</evidence>
<dbReference type="RefSeq" id="WP_109650058.1">
    <property type="nucleotide sequence ID" value="NZ_JACWLN010000003.1"/>
</dbReference>
<comment type="caution">
    <text evidence="3">The sequence shown here is derived from an EMBL/GenBank/DDBJ whole genome shotgun (WGS) entry which is preliminary data.</text>
</comment>
<keyword evidence="1" id="KW-1133">Transmembrane helix</keyword>
<feature type="transmembrane region" description="Helical" evidence="1">
    <location>
        <begin position="20"/>
        <end position="41"/>
    </location>
</feature>
<dbReference type="EMBL" id="QGGQ01000003">
    <property type="protein sequence ID" value="PWK24333.1"/>
    <property type="molecule type" value="Genomic_DNA"/>
</dbReference>
<keyword evidence="5" id="KW-1185">Reference proteome</keyword>
<dbReference type="Proteomes" id="UP000651837">
    <property type="component" value="Unassembled WGS sequence"/>
</dbReference>
<dbReference type="OrthoDB" id="1412480at2"/>
<dbReference type="Proteomes" id="UP000245667">
    <property type="component" value="Unassembled WGS sequence"/>
</dbReference>